<evidence type="ECO:0000259" key="5">
    <source>
        <dbReference type="Pfam" id="PF16206"/>
    </source>
</evidence>
<evidence type="ECO:0000256" key="3">
    <source>
        <dbReference type="SAM" id="MobiDB-lite"/>
    </source>
</evidence>
<name>A0A0N1GZU6_9EURO</name>
<dbReference type="Pfam" id="PF16206">
    <property type="entry name" value="Mon2_C"/>
    <property type="match status" value="1"/>
</dbReference>
<evidence type="ECO:0000259" key="4">
    <source>
        <dbReference type="Pfam" id="PF12783"/>
    </source>
</evidence>
<dbReference type="STRING" id="1664694.A0A0N1GZU6"/>
<organism evidence="7 8">
    <name type="scientific">Cyphellophora attinorum</name>
    <dbReference type="NCBI Taxonomy" id="1664694"/>
    <lineage>
        <taxon>Eukaryota</taxon>
        <taxon>Fungi</taxon>
        <taxon>Dikarya</taxon>
        <taxon>Ascomycota</taxon>
        <taxon>Pezizomycotina</taxon>
        <taxon>Eurotiomycetes</taxon>
        <taxon>Chaetothyriomycetidae</taxon>
        <taxon>Chaetothyriales</taxon>
        <taxon>Cyphellophoraceae</taxon>
        <taxon>Cyphellophora</taxon>
    </lineage>
</organism>
<dbReference type="OrthoDB" id="294853at2759"/>
<dbReference type="Pfam" id="PF16213">
    <property type="entry name" value="DCB"/>
    <property type="match status" value="1"/>
</dbReference>
<dbReference type="Pfam" id="PF12783">
    <property type="entry name" value="Sec7-like_HUS"/>
    <property type="match status" value="1"/>
</dbReference>
<keyword evidence="2" id="KW-0653">Protein transport</keyword>
<dbReference type="GO" id="GO:0015031">
    <property type="term" value="P:protein transport"/>
    <property type="evidence" value="ECO:0007669"/>
    <property type="project" value="UniProtKB-KW"/>
</dbReference>
<dbReference type="GeneID" id="28730637"/>
<gene>
    <name evidence="7" type="ORF">AB675_10019</name>
</gene>
<accession>A0A0N1GZU6</accession>
<feature type="compositionally biased region" description="Polar residues" evidence="3">
    <location>
        <begin position="735"/>
        <end position="746"/>
    </location>
</feature>
<protein>
    <recommendedName>
        <fullName evidence="9">Protein MON2-like protein</fullName>
    </recommendedName>
</protein>
<evidence type="ECO:0000256" key="2">
    <source>
        <dbReference type="ARBA" id="ARBA00022927"/>
    </source>
</evidence>
<feature type="domain" description="Mon2 C-terminal" evidence="5">
    <location>
        <begin position="956"/>
        <end position="1091"/>
    </location>
</feature>
<dbReference type="VEuPathDB" id="FungiDB:AB675_10019"/>
<proteinExistence type="predicted"/>
<reference evidence="7 8" key="1">
    <citation type="submission" date="2015-06" db="EMBL/GenBank/DDBJ databases">
        <title>Draft genome of the ant-associated black yeast Phialophora attae CBS 131958.</title>
        <authorList>
            <person name="Moreno L.F."/>
            <person name="Stielow B.J."/>
            <person name="de Hoog S."/>
            <person name="Vicente V.A."/>
            <person name="Weiss V.A."/>
            <person name="de Vries M."/>
            <person name="Cruz L.M."/>
            <person name="Souza E.M."/>
        </authorList>
    </citation>
    <scope>NUCLEOTIDE SEQUENCE [LARGE SCALE GENOMIC DNA]</scope>
    <source>
        <strain evidence="7 8">CBS 131958</strain>
    </source>
</reference>
<feature type="region of interest" description="Disordered" evidence="3">
    <location>
        <begin position="602"/>
        <end position="627"/>
    </location>
</feature>
<evidence type="ECO:0000259" key="6">
    <source>
        <dbReference type="Pfam" id="PF16213"/>
    </source>
</evidence>
<evidence type="ECO:0000313" key="7">
    <source>
        <dbReference type="EMBL" id="KPI36726.1"/>
    </source>
</evidence>
<dbReference type="InterPro" id="IPR032691">
    <property type="entry name" value="Mon2/Sec7/BIG1-like_HUS"/>
</dbReference>
<keyword evidence="8" id="KW-1185">Reference proteome</keyword>
<feature type="region of interest" description="Disordered" evidence="3">
    <location>
        <begin position="1610"/>
        <end position="1630"/>
    </location>
</feature>
<dbReference type="RefSeq" id="XP_017996689.1">
    <property type="nucleotide sequence ID" value="XM_018138757.1"/>
</dbReference>
<dbReference type="GO" id="GO:0005794">
    <property type="term" value="C:Golgi apparatus"/>
    <property type="evidence" value="ECO:0007669"/>
    <property type="project" value="UniProtKB-ARBA"/>
</dbReference>
<dbReference type="InterPro" id="IPR032629">
    <property type="entry name" value="DCB_dom"/>
</dbReference>
<sequence>MTSSFLQSELTSLISDSKRKFSDVRTAAEKSLGDLKAITVTSETQLAADLSRKPGFIDCFLLACQTKNAKLANSATNCLQRLIASRAVAPDRLEDVLGALKDVVNTSYDVQLKILQTLPALLQLYSPQIHGDLLARSLEICAVLQSSKTPLVSSSAGATLWQLISSVFDQAAQHSANGTQDAHDAEAGDGKNAPADDAARLFHDLCVSLNDKEPSFIEVDTLAPSYLVETLIKVIDENSAYIKSRPPLIAACQDELIPAITNLLESVDDAQALTPLLRLSNLLLQKLAPMVFAGMKPVFILLLKFTDREHPPWKRSLALEFFTRLFANFGLIARLFDESKDDGDNVVVKALGTFVRISSEDPVLIGLGRQSTMPAQRGSEAQEDDMAAIEAQGASGLASVSSADATATGISLEFSTLETPLLDTSDPSKAGTIPKTYNHTLILDSISAFCDGLSKFIMPLSVLSRTQEDQEDEPEAENGRRSQSVTRAASGRKQIQRNKYQRLINPLKIKDLPQLPQVQACSKMAESCWPAILAMCSTFLNAALDSHFYHVLIRSIQKLAQVSGTLDLSTPRDALLTSLAKGSIPANTASFLQLASPAMRRKPSIDQQEPSTPIKSPPLDSSRQSLDTPRQTLNVRHLLCLRALLNLGIALGPSLAQDSWFIIIETLQQAEALIAVASAGRVSQNGSHEGQTTITSEIAAVNGAAKKMMESTRSYPDAAFGIVVGAILRLMGDDSQSNGVSKSESMLSPAPASSPGGLASPTMAKHGHKVSRSVSGIWVKTKALDVEIAFALQKLRDLSRLNLHRFVALESQEVTWDLIVARLLKASQSDDIHNSLRQQAASTVDSIAMEAIKLIKADESEEAEVDTVQCLCLQSLADQLEDSVTTDDELTTEIIKLVFEALEDILGHSGESLRQGWTIVFQILRKSFPSVTDQEHAEGLSPSTPVAFRCVQLVCTDFVELLQLESLKLLLSLLYMFGSQQYDTNMALTTTGLLRNIAALLQHRTDVLDVSETDIHNEDNDQGKESTPVQLWCASLDELAKMCSDTRKDVRDASIRILLQTMDSASSQLTPMAWNVLIDAIPIAILQDYQAALNQEGIDREHLSASASHLTQGLTDLIVENMAAIVRDENFADTWSRLHDIFNVTLEGGQLSTISLVYTCISRLLQATDVLDMDHSSLIEPMLMLWAWHPVPEQHNDSADVSNQAALSAHLHVLRQAYTTCPAAVQSFAHRKKSISDYATSAVRESLLKAVHPPYTNDVKVMTSEQQEAASCLDIIRALFSNELDNFCGFVLELIEEMLDIKEGSLVPRPEQSAVSKKSQKPTYIAVASHCIDLLRGVAEEVKGRKDYAAIVQLPYALDMLSAIIKTKYTPIPTNAAGPIWRNATVTAVVVLEGSLSSLGGFDGITDVARYIIATATAILGSDGLQISKSPAADTLRADEAFDSEHFLRFHHAAIPIIAQSGVSAQANEYILTLFRSSLLYTPRDGEQPPDLLGKPLQAFEYRVISQDPKPFPRQTIASTTALSALFDLLSPNSPHYRPSLAVEAAPYVLLRIALPLKSFNANQKIRGLTPLPAFMQAELVRVLSLALELRVDDGTVRRGVEAVTIAADADSRSRTENDTSTSGGGGDGKEHLRKLYSLILKTQNEWRRTIRLPVAGQGWMDREGGRGKAIEELMERWVRVVSEGWGIP</sequence>
<keyword evidence="1" id="KW-0813">Transport</keyword>
<dbReference type="Proteomes" id="UP000038010">
    <property type="component" value="Unassembled WGS sequence"/>
</dbReference>
<dbReference type="InterPro" id="IPR016024">
    <property type="entry name" value="ARM-type_fold"/>
</dbReference>
<dbReference type="SUPFAM" id="SSF48371">
    <property type="entry name" value="ARM repeat"/>
    <property type="match status" value="2"/>
</dbReference>
<feature type="domain" description="Mon2/Sec7/BIG1-like dimerisation and cyclophilin-binding" evidence="6">
    <location>
        <begin position="4"/>
        <end position="172"/>
    </location>
</feature>
<feature type="region of interest" description="Disordered" evidence="3">
    <location>
        <begin position="735"/>
        <end position="764"/>
    </location>
</feature>
<evidence type="ECO:0000256" key="1">
    <source>
        <dbReference type="ARBA" id="ARBA00022448"/>
    </source>
</evidence>
<dbReference type="EMBL" id="LFJN01000029">
    <property type="protein sequence ID" value="KPI36726.1"/>
    <property type="molecule type" value="Genomic_DNA"/>
</dbReference>
<feature type="compositionally biased region" description="Polar residues" evidence="3">
    <location>
        <begin position="605"/>
        <end position="627"/>
    </location>
</feature>
<evidence type="ECO:0008006" key="9">
    <source>
        <dbReference type="Google" id="ProtNLM"/>
    </source>
</evidence>
<dbReference type="InterPro" id="IPR032817">
    <property type="entry name" value="Mon2_C"/>
</dbReference>
<comment type="caution">
    <text evidence="7">The sequence shown here is derived from an EMBL/GenBank/DDBJ whole genome shotgun (WGS) entry which is preliminary data.</text>
</comment>
<feature type="domain" description="Mon2/Sec7/BIG1-like HUS" evidence="4">
    <location>
        <begin position="196"/>
        <end position="336"/>
    </location>
</feature>
<evidence type="ECO:0000313" key="8">
    <source>
        <dbReference type="Proteomes" id="UP000038010"/>
    </source>
</evidence>
<feature type="region of interest" description="Disordered" evidence="3">
    <location>
        <begin position="467"/>
        <end position="492"/>
    </location>
</feature>